<keyword evidence="1" id="KW-1133">Transmembrane helix</keyword>
<organism>
    <name type="scientific">Ixodes scapularis</name>
    <name type="common">Black-legged tick</name>
    <name type="synonym">Deer tick</name>
    <dbReference type="NCBI Taxonomy" id="6945"/>
    <lineage>
        <taxon>Eukaryota</taxon>
        <taxon>Metazoa</taxon>
        <taxon>Ecdysozoa</taxon>
        <taxon>Arthropoda</taxon>
        <taxon>Chelicerata</taxon>
        <taxon>Arachnida</taxon>
        <taxon>Acari</taxon>
        <taxon>Parasitiformes</taxon>
        <taxon>Ixodida</taxon>
        <taxon>Ixodoidea</taxon>
        <taxon>Ixodidae</taxon>
        <taxon>Ixodinae</taxon>
        <taxon>Ixodes</taxon>
    </lineage>
</organism>
<keyword evidence="1" id="KW-0812">Transmembrane</keyword>
<dbReference type="GO" id="GO:0034625">
    <property type="term" value="P:fatty acid elongation, monounsaturated fatty acid"/>
    <property type="evidence" value="ECO:0000318"/>
    <property type="project" value="GO_Central"/>
</dbReference>
<feature type="transmembrane region" description="Helical" evidence="1">
    <location>
        <begin position="227"/>
        <end position="246"/>
    </location>
</feature>
<evidence type="ECO:0000256" key="1">
    <source>
        <dbReference type="SAM" id="Phobius"/>
    </source>
</evidence>
<protein>
    <submittedName>
        <fullName evidence="2 3">Uncharacterized protein</fullName>
    </submittedName>
</protein>
<dbReference type="EMBL" id="DS792129">
    <property type="protein sequence ID" value="EEC10235.1"/>
    <property type="molecule type" value="Genomic_DNA"/>
</dbReference>
<reference evidence="3" key="2">
    <citation type="submission" date="2020-05" db="UniProtKB">
        <authorList>
            <consortium name="EnsemblMetazoa"/>
        </authorList>
    </citation>
    <scope>IDENTIFICATION</scope>
    <source>
        <strain evidence="3">wikel</strain>
    </source>
</reference>
<dbReference type="VEuPathDB" id="VectorBase:ISCI019655"/>
<accession>B7PUG3</accession>
<dbReference type="VEuPathDB" id="VectorBase:ISCP_024748"/>
<dbReference type="STRING" id="6945.B7PUG3"/>
<feature type="transmembrane region" description="Helical" evidence="1">
    <location>
        <begin position="164"/>
        <end position="195"/>
    </location>
</feature>
<dbReference type="EMBL" id="ABJB010341333">
    <property type="status" value="NOT_ANNOTATED_CDS"/>
    <property type="molecule type" value="Genomic_DNA"/>
</dbReference>
<dbReference type="PaxDb" id="6945-B7PUG3"/>
<dbReference type="EMBL" id="ABJB010671409">
    <property type="status" value="NOT_ANNOTATED_CDS"/>
    <property type="molecule type" value="Genomic_DNA"/>
</dbReference>
<dbReference type="OrthoDB" id="434092at2759"/>
<dbReference type="GO" id="GO:0042761">
    <property type="term" value="P:very long-chain fatty acid biosynthetic process"/>
    <property type="evidence" value="ECO:0000318"/>
    <property type="project" value="GO_Central"/>
</dbReference>
<keyword evidence="4" id="KW-1185">Reference proteome</keyword>
<dbReference type="Proteomes" id="UP000001555">
    <property type="component" value="Unassembled WGS sequence"/>
</dbReference>
<dbReference type="InParanoid" id="B7PUG3"/>
<evidence type="ECO:0000313" key="3">
    <source>
        <dbReference type="EnsemblMetazoa" id="ISCW019655-PA"/>
    </source>
</evidence>
<gene>
    <name evidence="2" type="ORF">IscW_ISCW019655</name>
</gene>
<feature type="transmembrane region" description="Helical" evidence="1">
    <location>
        <begin position="112"/>
        <end position="133"/>
    </location>
</feature>
<evidence type="ECO:0000313" key="2">
    <source>
        <dbReference type="EMBL" id="EEC10235.1"/>
    </source>
</evidence>
<dbReference type="VEuPathDB" id="VectorBase:ISCW019655"/>
<dbReference type="AlphaFoldDB" id="B7PUG3"/>
<dbReference type="EnsemblMetazoa" id="ISCW019655-RA">
    <property type="protein sequence ID" value="ISCW019655-PA"/>
    <property type="gene ID" value="ISCW019655"/>
</dbReference>
<dbReference type="EMBL" id="ABJB010116001">
    <property type="status" value="NOT_ANNOTATED_CDS"/>
    <property type="molecule type" value="Genomic_DNA"/>
</dbReference>
<dbReference type="HOGENOM" id="CLU_929301_0_0_1"/>
<feature type="non-terminal residue" evidence="2">
    <location>
        <position position="300"/>
    </location>
</feature>
<keyword evidence="1" id="KW-0472">Membrane</keyword>
<dbReference type="GO" id="GO:0030148">
    <property type="term" value="P:sphingolipid biosynthetic process"/>
    <property type="evidence" value="ECO:0000318"/>
    <property type="project" value="GO_Central"/>
</dbReference>
<dbReference type="GO" id="GO:0034626">
    <property type="term" value="P:fatty acid elongation, polyunsaturated fatty acid"/>
    <property type="evidence" value="ECO:0000318"/>
    <property type="project" value="GO_Central"/>
</dbReference>
<feature type="non-terminal residue" evidence="2">
    <location>
        <position position="1"/>
    </location>
</feature>
<reference evidence="2 4" key="1">
    <citation type="submission" date="2008-03" db="EMBL/GenBank/DDBJ databases">
        <title>Annotation of Ixodes scapularis.</title>
        <authorList>
            <consortium name="Ixodes scapularis Genome Project Consortium"/>
            <person name="Caler E."/>
            <person name="Hannick L.I."/>
            <person name="Bidwell S."/>
            <person name="Joardar V."/>
            <person name="Thiagarajan M."/>
            <person name="Amedeo P."/>
            <person name="Galinsky K.J."/>
            <person name="Schobel S."/>
            <person name="Inman J."/>
            <person name="Hostetler J."/>
            <person name="Miller J."/>
            <person name="Hammond M."/>
            <person name="Megy K."/>
            <person name="Lawson D."/>
            <person name="Kodira C."/>
            <person name="Sutton G."/>
            <person name="Meyer J."/>
            <person name="Hill C.A."/>
            <person name="Birren B."/>
            <person name="Nene V."/>
            <person name="Collins F."/>
            <person name="Alarcon-Chaidez F."/>
            <person name="Wikel S."/>
            <person name="Strausberg R."/>
        </authorList>
    </citation>
    <scope>NUCLEOTIDE SEQUENCE [LARGE SCALE GENOMIC DNA]</scope>
    <source>
        <strain evidence="4">Wikel</strain>
        <strain evidence="2">Wikel colony</strain>
    </source>
</reference>
<proteinExistence type="predicted"/>
<name>B7PUG3_IXOSC</name>
<dbReference type="GO" id="GO:0019367">
    <property type="term" value="P:fatty acid elongation, saturated fatty acid"/>
    <property type="evidence" value="ECO:0000318"/>
    <property type="project" value="GO_Central"/>
</dbReference>
<dbReference type="GO" id="GO:0005789">
    <property type="term" value="C:endoplasmic reticulum membrane"/>
    <property type="evidence" value="ECO:0000318"/>
    <property type="project" value="GO_Central"/>
</dbReference>
<evidence type="ECO:0000313" key="4">
    <source>
        <dbReference type="Proteomes" id="UP000001555"/>
    </source>
</evidence>
<dbReference type="GO" id="GO:0009922">
    <property type="term" value="F:fatty acid elongase activity"/>
    <property type="evidence" value="ECO:0000318"/>
    <property type="project" value="GO_Central"/>
</dbReference>
<sequence length="300" mass="34459">KSLFTTFAQCGTRDCISYYAPRALASSGTTVSPLETRATCERYRITQRRLACVKYIFETFFPRQNNFFADQLILVLSLRIKRSFFFCFFFLWRTSPVFFADTSRRCAPAFGAAPWPPCGLNCSFMMVLMFLLYPYSKNKSCSFVLHCFNSIDMRTKRIPNSTKIFSLVITVIVFFFFLYSLLALDVICSMCAFQVSSPLPLQVQFIAIFVHSFQLLFRPDCNYPRGFMWWIGFHAIMFWFLFWDFYKNTYFAKRLKGAALGRSATANGRAASNGTANGTNGYLKHASNGRNGGFLDGYCQ</sequence>